<geneLocation type="mitochondrion" evidence="2"/>
<organism evidence="2">
    <name type="scientific">Cichlidogyrus mbirizei</name>
    <dbReference type="NCBI Taxonomy" id="2094302"/>
    <lineage>
        <taxon>Eukaryota</taxon>
        <taxon>Metazoa</taxon>
        <taxon>Spiralia</taxon>
        <taxon>Lophotrochozoa</taxon>
        <taxon>Platyhelminthes</taxon>
        <taxon>Monogenea</taxon>
        <taxon>Monopisthocotylea</taxon>
        <taxon>Dactylogyridea</taxon>
        <taxon>Ancyrocephalidae</taxon>
        <taxon>Cichlidogyrus</taxon>
    </lineage>
</organism>
<dbReference type="InterPro" id="IPR009356">
    <property type="entry name" value="NAD_DH_su4L"/>
</dbReference>
<keyword evidence="1" id="KW-0812">Transmembrane</keyword>
<sequence length="86" mass="9693">MSVFAWILLLLFLVILGCFSSARASFISLVIFLEVINVLVLLLSFLLGSFIGSFLYFLAFIVVATMEVVLSLVSLTRLWCLDMFVY</sequence>
<feature type="transmembrane region" description="Helical" evidence="1">
    <location>
        <begin position="30"/>
        <end position="47"/>
    </location>
</feature>
<keyword evidence="2" id="KW-0496">Mitochondrion</keyword>
<dbReference type="AlphaFoldDB" id="A0A344ANV2"/>
<keyword evidence="1" id="KW-1133">Transmembrane helix</keyword>
<protein>
    <submittedName>
        <fullName evidence="2">NADH dehydrogenase subunit 4L</fullName>
    </submittedName>
</protein>
<accession>A0A344ANV2</accession>
<proteinExistence type="predicted"/>
<dbReference type="EMBL" id="MG970257">
    <property type="protein sequence ID" value="AWW03137.1"/>
    <property type="molecule type" value="Genomic_DNA"/>
</dbReference>
<evidence type="ECO:0000313" key="2">
    <source>
        <dbReference type="EMBL" id="AWW03137.1"/>
    </source>
</evidence>
<reference evidence="2" key="2">
    <citation type="submission" date="2018-02" db="EMBL/GenBank/DDBJ databases">
        <authorList>
            <person name="Vanhove M.P.M."/>
            <person name="Briscoe A.G."/>
            <person name="Jorissen M.W.P."/>
            <person name="Littlewood D.T.J."/>
            <person name="Huyse T."/>
        </authorList>
    </citation>
    <scope>NUCLEOTIDE SEQUENCE</scope>
</reference>
<name>A0A344ANV2_9PLAT</name>
<dbReference type="Pfam" id="PF06235">
    <property type="entry name" value="NAD4L"/>
    <property type="match status" value="1"/>
</dbReference>
<gene>
    <name evidence="2" type="primary">ND4L</name>
</gene>
<evidence type="ECO:0000256" key="1">
    <source>
        <dbReference type="SAM" id="Phobius"/>
    </source>
</evidence>
<feature type="transmembrane region" description="Helical" evidence="1">
    <location>
        <begin position="54"/>
        <end position="79"/>
    </location>
</feature>
<keyword evidence="1" id="KW-0472">Membrane</keyword>
<reference evidence="2" key="1">
    <citation type="journal article" date="2018" name="BMC Genomics">
        <title>The first next-generation sequencing approach to the mitochondrial phylogeny of African monogenean parasites (Platyhelminthes: Gyrodactylidae and Dactylogyridae).</title>
        <authorList>
            <person name="Vanhove M.P.M."/>
            <person name="Briscoe A.G."/>
            <person name="Jorissen M.W.P."/>
            <person name="Littlewood D.T.J."/>
            <person name="Huyse T."/>
        </authorList>
    </citation>
    <scope>NUCLEOTIDE SEQUENCE</scope>
</reference>